<feature type="region of interest" description="Disordered" evidence="1">
    <location>
        <begin position="1"/>
        <end position="26"/>
    </location>
</feature>
<evidence type="ECO:0000256" key="1">
    <source>
        <dbReference type="SAM" id="MobiDB-lite"/>
    </source>
</evidence>
<reference evidence="2 3" key="1">
    <citation type="submission" date="2021-07" db="EMBL/GenBank/DDBJ databases">
        <title>The Aristolochia fimbriata genome: insights into angiosperm evolution, floral development and chemical biosynthesis.</title>
        <authorList>
            <person name="Jiao Y."/>
        </authorList>
    </citation>
    <scope>NUCLEOTIDE SEQUENCE [LARGE SCALE GENOMIC DNA]</scope>
    <source>
        <strain evidence="2">IBCAS-2021</strain>
        <tissue evidence="2">Leaf</tissue>
    </source>
</reference>
<evidence type="ECO:0000313" key="3">
    <source>
        <dbReference type="Proteomes" id="UP000825729"/>
    </source>
</evidence>
<accession>A0AAV7E3Y6</accession>
<name>A0AAV7E3Y6_ARIFI</name>
<comment type="caution">
    <text evidence="2">The sequence shown here is derived from an EMBL/GenBank/DDBJ whole genome shotgun (WGS) entry which is preliminary data.</text>
</comment>
<dbReference type="EMBL" id="JAINDJ010000007">
    <property type="protein sequence ID" value="KAG9443091.1"/>
    <property type="molecule type" value="Genomic_DNA"/>
</dbReference>
<organism evidence="2 3">
    <name type="scientific">Aristolochia fimbriata</name>
    <name type="common">White veined hardy Dutchman's pipe vine</name>
    <dbReference type="NCBI Taxonomy" id="158543"/>
    <lineage>
        <taxon>Eukaryota</taxon>
        <taxon>Viridiplantae</taxon>
        <taxon>Streptophyta</taxon>
        <taxon>Embryophyta</taxon>
        <taxon>Tracheophyta</taxon>
        <taxon>Spermatophyta</taxon>
        <taxon>Magnoliopsida</taxon>
        <taxon>Magnoliidae</taxon>
        <taxon>Piperales</taxon>
        <taxon>Aristolochiaceae</taxon>
        <taxon>Aristolochia</taxon>
    </lineage>
</organism>
<gene>
    <name evidence="2" type="ORF">H6P81_018945</name>
</gene>
<dbReference type="AlphaFoldDB" id="A0AAV7E3Y6"/>
<dbReference type="Proteomes" id="UP000825729">
    <property type="component" value="Unassembled WGS sequence"/>
</dbReference>
<sequence>MGEERRAAREDRPPAGKPRQPWEKGKGYIPSGLEFSSSAICGEGRLYLDAVTLGGEITLKTAVKSANGRSYVIIPLSALPETLVAVESLTKGGAHGKFRIVMAARTRIGIYDENGVRSCNISELRRSTIGGSVDIPQNMNSGNGWVSLLQTM</sequence>
<keyword evidence="3" id="KW-1185">Reference proteome</keyword>
<evidence type="ECO:0000313" key="2">
    <source>
        <dbReference type="EMBL" id="KAG9443091.1"/>
    </source>
</evidence>
<proteinExistence type="predicted"/>
<protein>
    <submittedName>
        <fullName evidence="2">Uncharacterized protein</fullName>
    </submittedName>
</protein>